<keyword evidence="2" id="KW-1185">Reference proteome</keyword>
<reference evidence="2" key="1">
    <citation type="journal article" date="2019" name="Int. J. Syst. Evol. Microbiol.">
        <title>The Global Catalogue of Microorganisms (GCM) 10K type strain sequencing project: providing services to taxonomists for standard genome sequencing and annotation.</title>
        <authorList>
            <consortium name="The Broad Institute Genomics Platform"/>
            <consortium name="The Broad Institute Genome Sequencing Center for Infectious Disease"/>
            <person name="Wu L."/>
            <person name="Ma J."/>
        </authorList>
    </citation>
    <scope>NUCLEOTIDE SEQUENCE [LARGE SCALE GENOMIC DNA]</scope>
    <source>
        <strain evidence="2">NBRC 103632</strain>
    </source>
</reference>
<gene>
    <name evidence="1" type="ORF">ACFO3E_07045</name>
</gene>
<name>A0ABV9EXP0_9SPHN</name>
<evidence type="ECO:0008006" key="3">
    <source>
        <dbReference type="Google" id="ProtNLM"/>
    </source>
</evidence>
<accession>A0ABV9EXP0</accession>
<protein>
    <recommendedName>
        <fullName evidence="3">TonB-dependent receptor</fullName>
    </recommendedName>
</protein>
<evidence type="ECO:0000313" key="2">
    <source>
        <dbReference type="Proteomes" id="UP001595957"/>
    </source>
</evidence>
<organism evidence="1 2">
    <name type="scientific">Sphingobium tyrosinilyticum</name>
    <dbReference type="NCBI Taxonomy" id="2715436"/>
    <lineage>
        <taxon>Bacteria</taxon>
        <taxon>Pseudomonadati</taxon>
        <taxon>Pseudomonadota</taxon>
        <taxon>Alphaproteobacteria</taxon>
        <taxon>Sphingomonadales</taxon>
        <taxon>Sphingomonadaceae</taxon>
        <taxon>Sphingobium</taxon>
    </lineage>
</organism>
<proteinExistence type="predicted"/>
<comment type="caution">
    <text evidence="1">The sequence shown here is derived from an EMBL/GenBank/DDBJ whole genome shotgun (WGS) entry which is preliminary data.</text>
</comment>
<evidence type="ECO:0000313" key="1">
    <source>
        <dbReference type="EMBL" id="MFC4593948.1"/>
    </source>
</evidence>
<dbReference type="RefSeq" id="WP_380803438.1">
    <property type="nucleotide sequence ID" value="NZ_JBHSFZ010000008.1"/>
</dbReference>
<dbReference type="Proteomes" id="UP001595957">
    <property type="component" value="Unassembled WGS sequence"/>
</dbReference>
<sequence>MRYAALAPTAVVGIASVTGTPWAQTPEAQGGTAKRVAASSDEIVVTAKKRSENEDVSKQQVAVASQAQLAVASVTWITDLQTVFPTVTATSQAQNSKAPGIRGMAPIANSVGMQAQTGIIVDDLPQAASSTLADGRGTRGSVRWPAGDTYQGWAHT</sequence>
<dbReference type="InterPro" id="IPR037066">
    <property type="entry name" value="Plug_dom_sf"/>
</dbReference>
<dbReference type="Gene3D" id="2.170.130.10">
    <property type="entry name" value="TonB-dependent receptor, plug domain"/>
    <property type="match status" value="1"/>
</dbReference>
<dbReference type="EMBL" id="JBHSFZ010000008">
    <property type="protein sequence ID" value="MFC4593948.1"/>
    <property type="molecule type" value="Genomic_DNA"/>
</dbReference>
<dbReference type="SUPFAM" id="SSF56935">
    <property type="entry name" value="Porins"/>
    <property type="match status" value="1"/>
</dbReference>